<protein>
    <recommendedName>
        <fullName evidence="5">GDP-mannose pyrophosphatase</fullName>
    </recommendedName>
    <alternativeName>
        <fullName evidence="7">GDP-mannose hydrolase</fullName>
    </alternativeName>
    <alternativeName>
        <fullName evidence="8">GDPMK</fullName>
    </alternativeName>
</protein>
<accession>A0ABS7GTW0</accession>
<dbReference type="InterPro" id="IPR015797">
    <property type="entry name" value="NUDIX_hydrolase-like_dom_sf"/>
</dbReference>
<evidence type="ECO:0000256" key="8">
    <source>
        <dbReference type="ARBA" id="ARBA00032272"/>
    </source>
</evidence>
<evidence type="ECO:0000313" key="11">
    <source>
        <dbReference type="Proteomes" id="UP000717752"/>
    </source>
</evidence>
<evidence type="ECO:0000256" key="6">
    <source>
        <dbReference type="ARBA" id="ARBA00022801"/>
    </source>
</evidence>
<evidence type="ECO:0000259" key="9">
    <source>
        <dbReference type="PROSITE" id="PS51462"/>
    </source>
</evidence>
<comment type="similarity">
    <text evidence="3">Belongs to the Nudix hydrolase family. NudK subfamily.</text>
</comment>
<dbReference type="Pfam" id="PF00293">
    <property type="entry name" value="NUDIX"/>
    <property type="match status" value="1"/>
</dbReference>
<evidence type="ECO:0000313" key="10">
    <source>
        <dbReference type="EMBL" id="MBW9053097.1"/>
    </source>
</evidence>
<dbReference type="PROSITE" id="PS51462">
    <property type="entry name" value="NUDIX"/>
    <property type="match status" value="1"/>
</dbReference>
<dbReference type="EMBL" id="JAEUAK010000004">
    <property type="protein sequence ID" value="MBW9053097.1"/>
    <property type="molecule type" value="Genomic_DNA"/>
</dbReference>
<proteinExistence type="inferred from homology"/>
<name>A0ABS7GTW0_9HYPH</name>
<dbReference type="PANTHER" id="PTHR11839:SF18">
    <property type="entry name" value="NUDIX HYDROLASE DOMAIN-CONTAINING PROTEIN"/>
    <property type="match status" value="1"/>
</dbReference>
<evidence type="ECO:0000256" key="2">
    <source>
        <dbReference type="ARBA" id="ARBA00001946"/>
    </source>
</evidence>
<dbReference type="PANTHER" id="PTHR11839">
    <property type="entry name" value="UDP/ADP-SUGAR PYROPHOSPHATASE"/>
    <property type="match status" value="1"/>
</dbReference>
<comment type="caution">
    <text evidence="10">The sequence shown here is derived from an EMBL/GenBank/DDBJ whole genome shotgun (WGS) entry which is preliminary data.</text>
</comment>
<dbReference type="RefSeq" id="WP_220334539.1">
    <property type="nucleotide sequence ID" value="NZ_JAEUAK010000004.1"/>
</dbReference>
<feature type="domain" description="Nudix hydrolase" evidence="9">
    <location>
        <begin position="46"/>
        <end position="184"/>
    </location>
</feature>
<dbReference type="Proteomes" id="UP000717752">
    <property type="component" value="Unassembled WGS sequence"/>
</dbReference>
<reference evidence="10 11" key="1">
    <citation type="journal article" date="2021" name="MBio">
        <title>Poor Competitiveness of Bradyrhizobium in Pigeon Pea Root Colonization in Indian Soils.</title>
        <authorList>
            <person name="Chalasani D."/>
            <person name="Basu A."/>
            <person name="Pullabhotla S.V.S.R.N."/>
            <person name="Jorrin B."/>
            <person name="Neal A.L."/>
            <person name="Poole P.S."/>
            <person name="Podile A.R."/>
            <person name="Tkacz A."/>
        </authorList>
    </citation>
    <scope>NUCLEOTIDE SEQUENCE [LARGE SCALE GENOMIC DNA]</scope>
    <source>
        <strain evidence="10 11">HU56</strain>
    </source>
</reference>
<dbReference type="Gene3D" id="3.90.79.10">
    <property type="entry name" value="Nucleoside Triphosphate Pyrophosphohydrolase"/>
    <property type="match status" value="1"/>
</dbReference>
<comment type="cofactor">
    <cofactor evidence="2">
        <name>Mg(2+)</name>
        <dbReference type="ChEBI" id="CHEBI:18420"/>
    </cofactor>
</comment>
<dbReference type="CDD" id="cd24157">
    <property type="entry name" value="NUDIX_GDPMK"/>
    <property type="match status" value="1"/>
</dbReference>
<gene>
    <name evidence="10" type="ORF">JNB85_11775</name>
</gene>
<evidence type="ECO:0000256" key="1">
    <source>
        <dbReference type="ARBA" id="ARBA00000847"/>
    </source>
</evidence>
<evidence type="ECO:0000256" key="4">
    <source>
        <dbReference type="ARBA" id="ARBA00011738"/>
    </source>
</evidence>
<evidence type="ECO:0000256" key="3">
    <source>
        <dbReference type="ARBA" id="ARBA00007275"/>
    </source>
</evidence>
<organism evidence="10 11">
    <name type="scientific">Rhizobium mesosinicum</name>
    <dbReference type="NCBI Taxonomy" id="335017"/>
    <lineage>
        <taxon>Bacteria</taxon>
        <taxon>Pseudomonadati</taxon>
        <taxon>Pseudomonadota</taxon>
        <taxon>Alphaproteobacteria</taxon>
        <taxon>Hyphomicrobiales</taxon>
        <taxon>Rhizobiaceae</taxon>
        <taxon>Rhizobium/Agrobacterium group</taxon>
        <taxon>Rhizobium</taxon>
    </lineage>
</organism>
<evidence type="ECO:0000256" key="5">
    <source>
        <dbReference type="ARBA" id="ARBA00016377"/>
    </source>
</evidence>
<comment type="subunit">
    <text evidence="4">Homodimer.</text>
</comment>
<dbReference type="SUPFAM" id="SSF55811">
    <property type="entry name" value="Nudix"/>
    <property type="match status" value="1"/>
</dbReference>
<keyword evidence="6" id="KW-0378">Hydrolase</keyword>
<evidence type="ECO:0000256" key="7">
    <source>
        <dbReference type="ARBA" id="ARBA00032162"/>
    </source>
</evidence>
<sequence length="197" mass="21992">MTQSKAKVEIAGKESLSDGWTKLVGYQLDYTDSKGETHRLPREVYHRTPAACILLYDPKRDIVVLVKQFRLPAYLNGDPAWMIEVPAGLLDGDEPEAAIRREAMEETGYMVREVRFLFKSYTAPGSITEVVHFFAAMIDNADRASDGGGLEEEHEDIEVLEIPLSQALAMIEKGELIDLKTITLLQWLVVNKGLLGA</sequence>
<dbReference type="InterPro" id="IPR004385">
    <property type="entry name" value="NDP_pyrophosphatase"/>
</dbReference>
<dbReference type="NCBIfam" id="TIGR00052">
    <property type="entry name" value="nudix-type nucleoside diphosphatase, YffH/AdpP family"/>
    <property type="match status" value="1"/>
</dbReference>
<keyword evidence="11" id="KW-1185">Reference proteome</keyword>
<dbReference type="InterPro" id="IPR000086">
    <property type="entry name" value="NUDIX_hydrolase_dom"/>
</dbReference>
<comment type="catalytic activity">
    <reaction evidence="1">
        <text>GDP-alpha-D-mannose + H2O = alpha-D-mannose 1-phosphate + GMP + 2 H(+)</text>
        <dbReference type="Rhea" id="RHEA:27978"/>
        <dbReference type="ChEBI" id="CHEBI:15377"/>
        <dbReference type="ChEBI" id="CHEBI:15378"/>
        <dbReference type="ChEBI" id="CHEBI:57527"/>
        <dbReference type="ChEBI" id="CHEBI:58115"/>
        <dbReference type="ChEBI" id="CHEBI:58409"/>
    </reaction>
</comment>